<dbReference type="AlphaFoldDB" id="A0A7R9P9J2"/>
<dbReference type="InterPro" id="IPR000859">
    <property type="entry name" value="CUB_dom"/>
</dbReference>
<evidence type="ECO:0000313" key="4">
    <source>
        <dbReference type="EMBL" id="CAD7574675.1"/>
    </source>
</evidence>
<gene>
    <name evidence="4" type="ORF">TCMB3V08_LOCUS7282</name>
</gene>
<evidence type="ECO:0000256" key="2">
    <source>
        <dbReference type="PROSITE-ProRule" id="PRU00059"/>
    </source>
</evidence>
<protein>
    <submittedName>
        <fullName evidence="4">(California timema) hypothetical protein</fullName>
    </submittedName>
</protein>
<dbReference type="PANTHER" id="PTHR33236:SF5">
    <property type="entry name" value="CUB DOMAIN-CONTAINING PROTEIN"/>
    <property type="match status" value="1"/>
</dbReference>
<evidence type="ECO:0000259" key="3">
    <source>
        <dbReference type="PROSITE" id="PS01180"/>
    </source>
</evidence>
<evidence type="ECO:0000256" key="1">
    <source>
        <dbReference type="ARBA" id="ARBA00023157"/>
    </source>
</evidence>
<dbReference type="InterPro" id="IPR035914">
    <property type="entry name" value="Sperma_CUB_dom_sf"/>
</dbReference>
<proteinExistence type="predicted"/>
<sequence>MCLFYFAIPSSSAITERVFSNPVVTKAGPRNPPPPPPTRRAPNWKNHIWPDLGQIWHSQIWQFSTWAGGLRAVPRRHTQSSNDANKKCTSGHAVHDARGSTALHMVTATRPPNRITNIYNEPLWPSAVMERPVLLLVAGLLVLVSSLDLETLDQDMGSNEVGEWEGHKYLQANNVNYTSVQRDGKIFFFPLFSVVRFQNTQCTGSNNLNGTCYTRRECTSYGGTASGSCSSGLGTCCVVTKTCGTSTRVNCTYFVNPSYPSYYTDGGRCTITINKCNSNICQVRQDIMKEVAPISPDEVSLCTPDCEKSRINFKLRIDFIDFSIAQPDATGACTTDFMTVTGSASTVPTICGDNTGEHSEYLSTVPVICGDNTGEHIYVNFASGSTPIEITITTSTTDTSNRRWNLKLSQLECDCPWLAPVGCLMYYTDITGTVKSFNYGLTASTTAFGTRELVNLNYGVCVRMAEGYCSIQWSQSSSSLYTFTISGDTGGLDTTVLATADAQLTGTSCTTDFIVIPNPYQGGVAVNSDRFCGNGLVTTTTSSKPFVLTVVTDADETSGATPDNENRGFCLTYTQLACTT</sequence>
<keyword evidence="1" id="KW-1015">Disulfide bond</keyword>
<dbReference type="Pfam" id="PF26080">
    <property type="entry name" value="CUB_animal"/>
    <property type="match status" value="1"/>
</dbReference>
<dbReference type="PROSITE" id="PS01180">
    <property type="entry name" value="CUB"/>
    <property type="match status" value="1"/>
</dbReference>
<name>A0A7R9P9J2_TIMCA</name>
<dbReference type="PANTHER" id="PTHR33236">
    <property type="entry name" value="INTRAFLAGELLAR TRANSPORT PROTEIN 122 FAMILY PROTEIN-RELATED"/>
    <property type="match status" value="1"/>
</dbReference>
<organism evidence="4">
    <name type="scientific">Timema californicum</name>
    <name type="common">California timema</name>
    <name type="synonym">Walking stick</name>
    <dbReference type="NCBI Taxonomy" id="61474"/>
    <lineage>
        <taxon>Eukaryota</taxon>
        <taxon>Metazoa</taxon>
        <taxon>Ecdysozoa</taxon>
        <taxon>Arthropoda</taxon>
        <taxon>Hexapoda</taxon>
        <taxon>Insecta</taxon>
        <taxon>Pterygota</taxon>
        <taxon>Neoptera</taxon>
        <taxon>Polyneoptera</taxon>
        <taxon>Phasmatodea</taxon>
        <taxon>Timematodea</taxon>
        <taxon>Timematoidea</taxon>
        <taxon>Timematidae</taxon>
        <taxon>Timema</taxon>
    </lineage>
</organism>
<dbReference type="EMBL" id="OE182534">
    <property type="protein sequence ID" value="CAD7574675.1"/>
    <property type="molecule type" value="Genomic_DNA"/>
</dbReference>
<accession>A0A7R9P9J2</accession>
<dbReference type="SUPFAM" id="SSF49854">
    <property type="entry name" value="Spermadhesin, CUB domain"/>
    <property type="match status" value="1"/>
</dbReference>
<comment type="caution">
    <text evidence="2">Lacks conserved residue(s) required for the propagation of feature annotation.</text>
</comment>
<dbReference type="Gene3D" id="2.60.120.290">
    <property type="entry name" value="Spermadhesin, CUB domain"/>
    <property type="match status" value="1"/>
</dbReference>
<feature type="domain" description="CUB" evidence="3">
    <location>
        <begin position="243"/>
        <end position="411"/>
    </location>
</feature>
<dbReference type="InterPro" id="IPR058698">
    <property type="entry name" value="CUB_metazoa"/>
</dbReference>
<reference evidence="4" key="1">
    <citation type="submission" date="2020-11" db="EMBL/GenBank/DDBJ databases">
        <authorList>
            <person name="Tran Van P."/>
        </authorList>
    </citation>
    <scope>NUCLEOTIDE SEQUENCE</scope>
</reference>